<dbReference type="CDD" id="cd16273">
    <property type="entry name" value="SNM1A-1C-like_MBL-fold"/>
    <property type="match status" value="1"/>
</dbReference>
<comment type="similarity">
    <text evidence="2">Belongs to the DNA repair metallo-beta-lactamase (DRMBL) family.</text>
</comment>
<dbReference type="PANTHER" id="PTHR23240">
    <property type="entry name" value="DNA CROSS-LINK REPAIR PROTEIN PSO2/SNM1-RELATED"/>
    <property type="match status" value="1"/>
</dbReference>
<organism evidence="8 9">
    <name type="scientific">Lepraria finkii</name>
    <dbReference type="NCBI Taxonomy" id="1340010"/>
    <lineage>
        <taxon>Eukaryota</taxon>
        <taxon>Fungi</taxon>
        <taxon>Dikarya</taxon>
        <taxon>Ascomycota</taxon>
        <taxon>Pezizomycotina</taxon>
        <taxon>Lecanoromycetes</taxon>
        <taxon>OSLEUM clade</taxon>
        <taxon>Lecanoromycetidae</taxon>
        <taxon>Lecanorales</taxon>
        <taxon>Lecanorineae</taxon>
        <taxon>Stereocaulaceae</taxon>
        <taxon>Lepraria</taxon>
    </lineage>
</organism>
<dbReference type="InterPro" id="IPR036866">
    <property type="entry name" value="RibonucZ/Hydroxyglut_hydro"/>
</dbReference>
<evidence type="ECO:0000313" key="9">
    <source>
        <dbReference type="Proteomes" id="UP001590951"/>
    </source>
</evidence>
<gene>
    <name evidence="8" type="ORF">ABVK25_009285</name>
</gene>
<dbReference type="Gene3D" id="3.60.15.10">
    <property type="entry name" value="Ribonuclease Z/Hydroxyacylglutathione hydrolase-like"/>
    <property type="match status" value="1"/>
</dbReference>
<feature type="region of interest" description="Disordered" evidence="6">
    <location>
        <begin position="1"/>
        <end position="214"/>
    </location>
</feature>
<dbReference type="SUPFAM" id="SSF56281">
    <property type="entry name" value="Metallo-hydrolase/oxidoreductase"/>
    <property type="match status" value="1"/>
</dbReference>
<dbReference type="InterPro" id="IPR011084">
    <property type="entry name" value="DRMBL"/>
</dbReference>
<dbReference type="Proteomes" id="UP001590951">
    <property type="component" value="Unassembled WGS sequence"/>
</dbReference>
<feature type="domain" description="DNA repair metallo-beta-lactamase" evidence="7">
    <location>
        <begin position="683"/>
        <end position="811"/>
    </location>
</feature>
<feature type="compositionally biased region" description="Low complexity" evidence="6">
    <location>
        <begin position="9"/>
        <end position="20"/>
    </location>
</feature>
<dbReference type="Pfam" id="PF07522">
    <property type="entry name" value="DRMBL"/>
    <property type="match status" value="1"/>
</dbReference>
<comment type="caution">
    <text evidence="8">The sequence shown here is derived from an EMBL/GenBank/DDBJ whole genome shotgun (WGS) entry which is preliminary data.</text>
</comment>
<proteinExistence type="inferred from homology"/>
<evidence type="ECO:0000259" key="7">
    <source>
        <dbReference type="Pfam" id="PF07522"/>
    </source>
</evidence>
<feature type="compositionally biased region" description="Low complexity" evidence="6">
    <location>
        <begin position="308"/>
        <end position="320"/>
    </location>
</feature>
<dbReference type="PANTHER" id="PTHR23240:SF6">
    <property type="entry name" value="DNA CROSS-LINK REPAIR 1A PROTEIN"/>
    <property type="match status" value="1"/>
</dbReference>
<evidence type="ECO:0000256" key="6">
    <source>
        <dbReference type="SAM" id="MobiDB-lite"/>
    </source>
</evidence>
<accession>A0ABR4B079</accession>
<evidence type="ECO:0000313" key="8">
    <source>
        <dbReference type="EMBL" id="KAL2050451.1"/>
    </source>
</evidence>
<keyword evidence="3" id="KW-0227">DNA damage</keyword>
<evidence type="ECO:0000256" key="2">
    <source>
        <dbReference type="ARBA" id="ARBA00010304"/>
    </source>
</evidence>
<evidence type="ECO:0000256" key="1">
    <source>
        <dbReference type="ARBA" id="ARBA00004123"/>
    </source>
</evidence>
<comment type="subcellular location">
    <subcellularLocation>
        <location evidence="1">Nucleus</location>
    </subcellularLocation>
</comment>
<keyword evidence="5" id="KW-0539">Nucleus</keyword>
<reference evidence="8 9" key="1">
    <citation type="submission" date="2024-09" db="EMBL/GenBank/DDBJ databases">
        <title>Rethinking Asexuality: The Enigmatic Case of Functional Sexual Genes in Lepraria (Stereocaulaceae).</title>
        <authorList>
            <person name="Doellman M."/>
            <person name="Sun Y."/>
            <person name="Barcenas-Pena A."/>
            <person name="Lumbsch H.T."/>
            <person name="Grewe F."/>
        </authorList>
    </citation>
    <scope>NUCLEOTIDE SEQUENCE [LARGE SCALE GENOMIC DNA]</scope>
    <source>
        <strain evidence="8 9">Grewe 0041</strain>
    </source>
</reference>
<evidence type="ECO:0000256" key="5">
    <source>
        <dbReference type="ARBA" id="ARBA00023242"/>
    </source>
</evidence>
<protein>
    <recommendedName>
        <fullName evidence="7">DNA repair metallo-beta-lactamase domain-containing protein</fullName>
    </recommendedName>
</protein>
<dbReference type="EMBL" id="JBHFEH010000047">
    <property type="protein sequence ID" value="KAL2050451.1"/>
    <property type="molecule type" value="Genomic_DNA"/>
</dbReference>
<feature type="compositionally biased region" description="Acidic residues" evidence="6">
    <location>
        <begin position="204"/>
        <end position="214"/>
    </location>
</feature>
<sequence length="845" mass="93460">MTTSMPSMNRNNTTSKRNTTPMAGKGKGKDNGNILSFFKKVQSSGTRAVNMKEEDGEEGLFLEESPVKMGATMPLQTPTPPRDWTTPEDVEMETTDSPLSHYNEDPVPNKRRRTEGSGSSTPEMAKEPVQTRQRGPFVDDSDSDDEPSTVTPANQLRKVASGEASVHKTPDTATPPESKPQDKTPTTTPVPPLIREPTSLGDVDGFDGMDDFIDDEFPEEGEEFIERRWMEEQAELEMGLEEDEGPGDAETTSRQDISEHLIGSVPKDAGPTPCPICGGSTVGMTEQQVSVHVNDCMDGKAIPLPPYGSTSKKGPTTTPPVKAEHEFPGHKRFQRAAIARPGQESPFGLTSARSSSSSSSAFSKLMSGHAEDAAWATAAASEQASRGKPAYQRTCPFYKIMPGLYLCVDAFRYGAVQGCSAYFLSHFHSDHYIGLTSSWCHGPIYCSHVTANLVRRQLRVDPKWIVDLDFDRKVEVPGTQGVEVTMIPANHCPGSSLFLFEKVVGKGKNPKLHRILHCGDFRACPAHVQHPKLRPDIVDTVTGRNLARQKIDVCYLDTTYLTPKYAFPSQADVIKACADMCVSLSKDFVDKNDSWEQTKKERAGGGMVTFVQKTSIKEEADENVKMKIEEESSNKKARGRLLVIVGTYSIGKERICLGVAKALNSKIYAPPNKQKIVAALEDPELSALMTNNPLEAQVHMQMLMEIRAETLAEYLTGFKPHFSRIVGFRPSGWNYRPPNSRFTESPSVQTVLHSDNWKSSYTMAELVPQRGSTRESNCFGVPYSEHSSFRELTMFCCALRIDKIIPTVNVGSAKSRERMKGWCEKWAMEKKKNGLYKVEDGQVAW</sequence>
<dbReference type="Gene3D" id="3.40.50.12650">
    <property type="match status" value="1"/>
</dbReference>
<evidence type="ECO:0000256" key="3">
    <source>
        <dbReference type="ARBA" id="ARBA00022763"/>
    </source>
</evidence>
<keyword evidence="9" id="KW-1185">Reference proteome</keyword>
<feature type="region of interest" description="Disordered" evidence="6">
    <location>
        <begin position="304"/>
        <end position="324"/>
    </location>
</feature>
<keyword evidence="4" id="KW-0234">DNA repair</keyword>
<name>A0ABR4B079_9LECA</name>
<evidence type="ECO:0000256" key="4">
    <source>
        <dbReference type="ARBA" id="ARBA00023204"/>
    </source>
</evidence>